<dbReference type="AlphaFoldDB" id="A0A8X7YBB1"/>
<keyword evidence="2" id="KW-1185">Reference proteome</keyword>
<gene>
    <name evidence="1" type="ORF">POTOM_047536</name>
</gene>
<sequence>MESAKTYLVAYAIPLEDLESKNSEIQKQSRAVIKRESGTSQWPSSEALLGDLDAAISDLTRAPCLSSPANSHRKSPWRRSQAFDIKGLAQVSLMDCVIFLNGCIKTDTAEGVKIQYHDLKIII</sequence>
<evidence type="ECO:0000313" key="2">
    <source>
        <dbReference type="Proteomes" id="UP000886885"/>
    </source>
</evidence>
<dbReference type="OrthoDB" id="1872379at2759"/>
<dbReference type="PANTHER" id="PTHR46578">
    <property type="entry name" value="ARM-REPEAT/TETRATRICOPEPTIDE REPEAT (TPR)-LIKE PROTEIN"/>
    <property type="match status" value="1"/>
</dbReference>
<dbReference type="EMBL" id="JAAWWB010000028">
    <property type="protein sequence ID" value="KAG6747646.1"/>
    <property type="molecule type" value="Genomic_DNA"/>
</dbReference>
<proteinExistence type="predicted"/>
<protein>
    <submittedName>
        <fullName evidence="1">Uncharacterized protein</fullName>
    </submittedName>
</protein>
<dbReference type="Proteomes" id="UP000886885">
    <property type="component" value="Chromosome 14D"/>
</dbReference>
<name>A0A8X7YBB1_POPTO</name>
<accession>A0A8X7YBB1</accession>
<dbReference type="PANTHER" id="PTHR46578:SF1">
    <property type="entry name" value="ARM-REPEAT_TETRATRICOPEPTIDE REPEAT (TPR)-LIKE PROTEIN"/>
    <property type="match status" value="1"/>
</dbReference>
<reference evidence="1" key="1">
    <citation type="journal article" date="2020" name="bioRxiv">
        <title>Hybrid origin of Populus tomentosa Carr. identified through genome sequencing and phylogenomic analysis.</title>
        <authorList>
            <person name="An X."/>
            <person name="Gao K."/>
            <person name="Chen Z."/>
            <person name="Li J."/>
            <person name="Yang X."/>
            <person name="Yang X."/>
            <person name="Zhou J."/>
            <person name="Guo T."/>
            <person name="Zhao T."/>
            <person name="Huang S."/>
            <person name="Miao D."/>
            <person name="Khan W.U."/>
            <person name="Rao P."/>
            <person name="Ye M."/>
            <person name="Lei B."/>
            <person name="Liao W."/>
            <person name="Wang J."/>
            <person name="Ji L."/>
            <person name="Li Y."/>
            <person name="Guo B."/>
            <person name="Mustafa N.S."/>
            <person name="Li S."/>
            <person name="Yun Q."/>
            <person name="Keller S.R."/>
            <person name="Mao J."/>
            <person name="Zhang R."/>
            <person name="Strauss S.H."/>
        </authorList>
    </citation>
    <scope>NUCLEOTIDE SEQUENCE</scope>
    <source>
        <strain evidence="1">GM15</strain>
        <tissue evidence="1">Leaf</tissue>
    </source>
</reference>
<comment type="caution">
    <text evidence="1">The sequence shown here is derived from an EMBL/GenBank/DDBJ whole genome shotgun (WGS) entry which is preliminary data.</text>
</comment>
<organism evidence="1 2">
    <name type="scientific">Populus tomentosa</name>
    <name type="common">Chinese white poplar</name>
    <dbReference type="NCBI Taxonomy" id="118781"/>
    <lineage>
        <taxon>Eukaryota</taxon>
        <taxon>Viridiplantae</taxon>
        <taxon>Streptophyta</taxon>
        <taxon>Embryophyta</taxon>
        <taxon>Tracheophyta</taxon>
        <taxon>Spermatophyta</taxon>
        <taxon>Magnoliopsida</taxon>
        <taxon>eudicotyledons</taxon>
        <taxon>Gunneridae</taxon>
        <taxon>Pentapetalae</taxon>
        <taxon>rosids</taxon>
        <taxon>fabids</taxon>
        <taxon>Malpighiales</taxon>
        <taxon>Salicaceae</taxon>
        <taxon>Saliceae</taxon>
        <taxon>Populus</taxon>
    </lineage>
</organism>
<evidence type="ECO:0000313" key="1">
    <source>
        <dbReference type="EMBL" id="KAG6747646.1"/>
    </source>
</evidence>